<gene>
    <name evidence="1" type="ORF">KK2020170_19140</name>
</gene>
<keyword evidence="2" id="KW-1185">Reference proteome</keyword>
<dbReference type="RefSeq" id="WP_221258145.1">
    <property type="nucleotide sequence ID" value="NZ_AP024749.1"/>
</dbReference>
<dbReference type="Proteomes" id="UP000825258">
    <property type="component" value="Chromosome"/>
</dbReference>
<evidence type="ECO:0008006" key="3">
    <source>
        <dbReference type="Google" id="ProtNLM"/>
    </source>
</evidence>
<evidence type="ECO:0000313" key="2">
    <source>
        <dbReference type="Proteomes" id="UP000825258"/>
    </source>
</evidence>
<evidence type="ECO:0000313" key="1">
    <source>
        <dbReference type="EMBL" id="BCY29046.1"/>
    </source>
</evidence>
<sequence length="210" mass="23679">MKKILFYLFLISHISFSQTSKDSINSGKFFVDFSGGFSKRLGSLEKTGDYILDQKIESASKGYFYEIGLSAQLIPNSSHYMGIKFNQFLKILNGNKISTSFIGVGYMYSPELSDGSYFSVDAYLGYIIYKDNEFYLDDYVMKSNSLGVTTSVSYYIYIAKGVYFGPKLGLQLGSSKKFKVTSPMGNETLNFDEAESFSKIDFGLSFRFNL</sequence>
<dbReference type="EMBL" id="AP024749">
    <property type="protein sequence ID" value="BCY29046.1"/>
    <property type="molecule type" value="Genomic_DNA"/>
</dbReference>
<name>A0ABM7S6R5_9FLAO</name>
<organism evidence="1 2">
    <name type="scientific">Flavobacterium okayamense</name>
    <dbReference type="NCBI Taxonomy" id="2830782"/>
    <lineage>
        <taxon>Bacteria</taxon>
        <taxon>Pseudomonadati</taxon>
        <taxon>Bacteroidota</taxon>
        <taxon>Flavobacteriia</taxon>
        <taxon>Flavobacteriales</taxon>
        <taxon>Flavobacteriaceae</taxon>
        <taxon>Flavobacterium</taxon>
    </lineage>
</organism>
<accession>A0ABM7S6R5</accession>
<proteinExistence type="predicted"/>
<reference evidence="1 2" key="1">
    <citation type="submission" date="2021-06" db="EMBL/GenBank/DDBJ databases">
        <title>Whole genome sequences of Flavobacterium sp. KK2020170 and assembly.</title>
        <authorList>
            <person name="Kitahara K."/>
            <person name="Miyoshi S."/>
            <person name="Uesaka K."/>
        </authorList>
    </citation>
    <scope>NUCLEOTIDE SEQUENCE [LARGE SCALE GENOMIC DNA]</scope>
    <source>
        <strain evidence="1 2">KK2020170</strain>
    </source>
</reference>
<protein>
    <recommendedName>
        <fullName evidence="3">Outer membrane protein beta-barrel domain-containing protein</fullName>
    </recommendedName>
</protein>